<reference evidence="1" key="1">
    <citation type="submission" date="2023-04" db="EMBL/GenBank/DDBJ databases">
        <title>Ambrosiozyma monospora NBRC 10751.</title>
        <authorList>
            <person name="Ichikawa N."/>
            <person name="Sato H."/>
            <person name="Tonouchi N."/>
        </authorList>
    </citation>
    <scope>NUCLEOTIDE SEQUENCE</scope>
    <source>
        <strain evidence="1">NBRC 10751</strain>
    </source>
</reference>
<dbReference type="EMBL" id="BSXS01009261">
    <property type="protein sequence ID" value="GME95061.1"/>
    <property type="molecule type" value="Genomic_DNA"/>
</dbReference>
<protein>
    <submittedName>
        <fullName evidence="1">Unnamed protein product</fullName>
    </submittedName>
</protein>
<comment type="caution">
    <text evidence="1">The sequence shown here is derived from an EMBL/GenBank/DDBJ whole genome shotgun (WGS) entry which is preliminary data.</text>
</comment>
<keyword evidence="2" id="KW-1185">Reference proteome</keyword>
<evidence type="ECO:0000313" key="2">
    <source>
        <dbReference type="Proteomes" id="UP001165064"/>
    </source>
</evidence>
<proteinExistence type="predicted"/>
<sequence>MLEHTDLLVTNSILATDMARHDSYVAEIPKFLQYDDELDRLSMLSCLLLKCADISNVCRPLDVSVKWGLSLGEEFKEIANLEKSLKDGNLGEDADIVDPDETRIDLKKVTPEQAIVLVPGLSGSQMFFINRFANDFFEKIGEFIPALGFLFEQLCENAEFWKEDLKRQKEEKEKKLHPNGKS</sequence>
<organism evidence="1 2">
    <name type="scientific">Ambrosiozyma monospora</name>
    <name type="common">Yeast</name>
    <name type="synonym">Endomycopsis monosporus</name>
    <dbReference type="NCBI Taxonomy" id="43982"/>
    <lineage>
        <taxon>Eukaryota</taxon>
        <taxon>Fungi</taxon>
        <taxon>Dikarya</taxon>
        <taxon>Ascomycota</taxon>
        <taxon>Saccharomycotina</taxon>
        <taxon>Pichiomycetes</taxon>
        <taxon>Pichiales</taxon>
        <taxon>Pichiaceae</taxon>
        <taxon>Ambrosiozyma</taxon>
    </lineage>
</organism>
<evidence type="ECO:0000313" key="1">
    <source>
        <dbReference type="EMBL" id="GME95061.1"/>
    </source>
</evidence>
<dbReference type="Proteomes" id="UP001165064">
    <property type="component" value="Unassembled WGS sequence"/>
</dbReference>
<name>A0ACB5TU20_AMBMO</name>
<accession>A0ACB5TU20</accession>
<gene>
    <name evidence="1" type="ORF">Amon02_000970700</name>
</gene>